<feature type="compositionally biased region" description="Acidic residues" evidence="1">
    <location>
        <begin position="138"/>
        <end position="172"/>
    </location>
</feature>
<accession>A0AAE8N644</accession>
<dbReference type="EMBL" id="ONZQ02000018">
    <property type="protein sequence ID" value="SPO06966.1"/>
    <property type="molecule type" value="Genomic_DNA"/>
</dbReference>
<keyword evidence="3" id="KW-1185">Reference proteome</keyword>
<name>A0AAE8N644_9PEZI</name>
<dbReference type="Proteomes" id="UP001187682">
    <property type="component" value="Unassembled WGS sequence"/>
</dbReference>
<evidence type="ECO:0000313" key="2">
    <source>
        <dbReference type="EMBL" id="SPO06966.1"/>
    </source>
</evidence>
<dbReference type="AlphaFoldDB" id="A0AAE8N644"/>
<gene>
    <name evidence="2" type="ORF">DNG_09660</name>
</gene>
<feature type="region of interest" description="Disordered" evidence="1">
    <location>
        <begin position="130"/>
        <end position="203"/>
    </location>
</feature>
<reference evidence="2" key="1">
    <citation type="submission" date="2018-03" db="EMBL/GenBank/DDBJ databases">
        <authorList>
            <person name="Guldener U."/>
        </authorList>
    </citation>
    <scope>NUCLEOTIDE SEQUENCE</scope>
</reference>
<sequence length="241" mass="27835">MSKRVPWLSFDGNVADCLERCLEKDSHRIWGFIIFRCTYGDDAAWARHIETLREEARCSLDYYNAPDIFTRLEITVVEDREALEGASTAVVRVYFSEWVKGGVVEWEQGMPDAGMSPRYRFCIRVRDVGDAASADGQGQEDDEEDNDDNGDEDIEEDKDEEDEEDEENEEGSVDLIWKDWEPSVPDPRQRPEPPVEGSTRPGVGWMRVSDSTVMVTMYELLYHDPDMWYIAYRRPPEVVVC</sequence>
<feature type="compositionally biased region" description="Basic and acidic residues" evidence="1">
    <location>
        <begin position="176"/>
        <end position="193"/>
    </location>
</feature>
<evidence type="ECO:0000256" key="1">
    <source>
        <dbReference type="SAM" id="MobiDB-lite"/>
    </source>
</evidence>
<evidence type="ECO:0000313" key="3">
    <source>
        <dbReference type="Proteomes" id="UP001187682"/>
    </source>
</evidence>
<protein>
    <submittedName>
        <fullName evidence="2">Uncharacterized protein</fullName>
    </submittedName>
</protein>
<proteinExistence type="predicted"/>
<organism evidence="2 3">
    <name type="scientific">Cephalotrichum gorgonifer</name>
    <dbReference type="NCBI Taxonomy" id="2041049"/>
    <lineage>
        <taxon>Eukaryota</taxon>
        <taxon>Fungi</taxon>
        <taxon>Dikarya</taxon>
        <taxon>Ascomycota</taxon>
        <taxon>Pezizomycotina</taxon>
        <taxon>Sordariomycetes</taxon>
        <taxon>Hypocreomycetidae</taxon>
        <taxon>Microascales</taxon>
        <taxon>Microascaceae</taxon>
        <taxon>Cephalotrichum</taxon>
    </lineage>
</organism>
<comment type="caution">
    <text evidence="2">The sequence shown here is derived from an EMBL/GenBank/DDBJ whole genome shotgun (WGS) entry which is preliminary data.</text>
</comment>